<dbReference type="EMBL" id="JARKIB010000164">
    <property type="protein sequence ID" value="KAJ7729602.1"/>
    <property type="molecule type" value="Genomic_DNA"/>
</dbReference>
<keyword evidence="4" id="KW-1185">Reference proteome</keyword>
<feature type="region of interest" description="Disordered" evidence="1">
    <location>
        <begin position="79"/>
        <end position="100"/>
    </location>
</feature>
<dbReference type="Proteomes" id="UP001215598">
    <property type="component" value="Unassembled WGS sequence"/>
</dbReference>
<accession>A0AAD7HWA4</accession>
<organism evidence="3 4">
    <name type="scientific">Mycena metata</name>
    <dbReference type="NCBI Taxonomy" id="1033252"/>
    <lineage>
        <taxon>Eukaryota</taxon>
        <taxon>Fungi</taxon>
        <taxon>Dikarya</taxon>
        <taxon>Basidiomycota</taxon>
        <taxon>Agaricomycotina</taxon>
        <taxon>Agaricomycetes</taxon>
        <taxon>Agaricomycetidae</taxon>
        <taxon>Agaricales</taxon>
        <taxon>Marasmiineae</taxon>
        <taxon>Mycenaceae</taxon>
        <taxon>Mycena</taxon>
    </lineage>
</organism>
<dbReference type="AlphaFoldDB" id="A0AAD7HWA4"/>
<dbReference type="EMBL" id="JARKIB010000289">
    <property type="protein sequence ID" value="KAJ7716633.1"/>
    <property type="molecule type" value="Genomic_DNA"/>
</dbReference>
<name>A0AAD7HWA4_9AGAR</name>
<evidence type="ECO:0000313" key="3">
    <source>
        <dbReference type="EMBL" id="KAJ7729602.1"/>
    </source>
</evidence>
<gene>
    <name evidence="3" type="ORF">B0H16DRAFT_1469986</name>
    <name evidence="2" type="ORF">B0H16DRAFT_1476655</name>
</gene>
<evidence type="ECO:0000256" key="1">
    <source>
        <dbReference type="SAM" id="MobiDB-lite"/>
    </source>
</evidence>
<evidence type="ECO:0000313" key="4">
    <source>
        <dbReference type="Proteomes" id="UP001215598"/>
    </source>
</evidence>
<protein>
    <submittedName>
        <fullName evidence="3">Uncharacterized protein</fullName>
    </submittedName>
</protein>
<comment type="caution">
    <text evidence="3">The sequence shown here is derived from an EMBL/GenBank/DDBJ whole genome shotgun (WGS) entry which is preliminary data.</text>
</comment>
<proteinExistence type="predicted"/>
<evidence type="ECO:0000313" key="2">
    <source>
        <dbReference type="EMBL" id="KAJ7716633.1"/>
    </source>
</evidence>
<reference evidence="3" key="1">
    <citation type="submission" date="2023-03" db="EMBL/GenBank/DDBJ databases">
        <title>Massive genome expansion in bonnet fungi (Mycena s.s.) driven by repeated elements and novel gene families across ecological guilds.</title>
        <authorList>
            <consortium name="Lawrence Berkeley National Laboratory"/>
            <person name="Harder C.B."/>
            <person name="Miyauchi S."/>
            <person name="Viragh M."/>
            <person name="Kuo A."/>
            <person name="Thoen E."/>
            <person name="Andreopoulos B."/>
            <person name="Lu D."/>
            <person name="Skrede I."/>
            <person name="Drula E."/>
            <person name="Henrissat B."/>
            <person name="Morin E."/>
            <person name="Kohler A."/>
            <person name="Barry K."/>
            <person name="LaButti K."/>
            <person name="Morin E."/>
            <person name="Salamov A."/>
            <person name="Lipzen A."/>
            <person name="Mereny Z."/>
            <person name="Hegedus B."/>
            <person name="Baldrian P."/>
            <person name="Stursova M."/>
            <person name="Weitz H."/>
            <person name="Taylor A."/>
            <person name="Grigoriev I.V."/>
            <person name="Nagy L.G."/>
            <person name="Martin F."/>
            <person name="Kauserud H."/>
        </authorList>
    </citation>
    <scope>NUCLEOTIDE SEQUENCE</scope>
    <source>
        <strain evidence="3">CBHHK182m</strain>
    </source>
</reference>
<sequence>MANATELPNAFTPLAFLPPTLAAQFEVSRYLYAATLGAYIWDIALNLGNDSALLFKHRFRFPTALYFLSRDPSALWGDPVGSDAARESRGKEGIGQGHGV</sequence>